<dbReference type="RefSeq" id="WP_161345400.1">
    <property type="nucleotide sequence ID" value="NZ_BMGW01000004.1"/>
</dbReference>
<name>A0A6L8VIH2_9RHOB</name>
<evidence type="ECO:0000313" key="1">
    <source>
        <dbReference type="EMBL" id="MZQ89129.1"/>
    </source>
</evidence>
<keyword evidence="2" id="KW-1185">Reference proteome</keyword>
<gene>
    <name evidence="1" type="ORF">GS660_08455</name>
</gene>
<dbReference type="Proteomes" id="UP000477083">
    <property type="component" value="Unassembled WGS sequence"/>
</dbReference>
<proteinExistence type="predicted"/>
<dbReference type="AlphaFoldDB" id="A0A6L8VIH2"/>
<evidence type="ECO:0000313" key="2">
    <source>
        <dbReference type="Proteomes" id="UP000477083"/>
    </source>
</evidence>
<sequence>MTTILLLGSGPGVTACEGWGRAPFDRIVAINNAWRVRADWDELVHPWDFPAERMPPAPAAGRIVTEAEFVPAQNLYGGFVYAGATMAFTAAYWLLAEYRPRCIGFLGCDMHYPATGPTHFYGTGTPDPLRADITLQSLEAKATRLAILAARQGCVLVNLSDGPSRLTFPRAVPAGLAEARPLPHDPATADRALAREAELGYLVPSGRYWEEAGRFDPAELAALDALWLAAAR</sequence>
<dbReference type="OrthoDB" id="6638257at2"/>
<comment type="caution">
    <text evidence="1">The sequence shown here is derived from an EMBL/GenBank/DDBJ whole genome shotgun (WGS) entry which is preliminary data.</text>
</comment>
<accession>A0A6L8VIH2</accession>
<organism evidence="1 2">
    <name type="scientific">Frigidibacter albus</name>
    <dbReference type="NCBI Taxonomy" id="1465486"/>
    <lineage>
        <taxon>Bacteria</taxon>
        <taxon>Pseudomonadati</taxon>
        <taxon>Pseudomonadota</taxon>
        <taxon>Alphaproteobacteria</taxon>
        <taxon>Rhodobacterales</taxon>
        <taxon>Paracoccaceae</taxon>
        <taxon>Frigidibacter</taxon>
    </lineage>
</organism>
<reference evidence="1 2" key="1">
    <citation type="submission" date="2020-01" db="EMBL/GenBank/DDBJ databases">
        <title>Frigidibacter albus SP32T (=CGMCC 1.13995T).</title>
        <authorList>
            <person name="Liao X."/>
        </authorList>
    </citation>
    <scope>NUCLEOTIDE SEQUENCE [LARGE SCALE GENOMIC DNA]</scope>
    <source>
        <strain evidence="1 2">SP32</strain>
    </source>
</reference>
<dbReference type="EMBL" id="WWNR01000004">
    <property type="protein sequence ID" value="MZQ89129.1"/>
    <property type="molecule type" value="Genomic_DNA"/>
</dbReference>
<protein>
    <submittedName>
        <fullName evidence="1">Uncharacterized protein</fullName>
    </submittedName>
</protein>